<organism evidence="2 3">
    <name type="scientific">Zizania palustris</name>
    <name type="common">Northern wild rice</name>
    <dbReference type="NCBI Taxonomy" id="103762"/>
    <lineage>
        <taxon>Eukaryota</taxon>
        <taxon>Viridiplantae</taxon>
        <taxon>Streptophyta</taxon>
        <taxon>Embryophyta</taxon>
        <taxon>Tracheophyta</taxon>
        <taxon>Spermatophyta</taxon>
        <taxon>Magnoliopsida</taxon>
        <taxon>Liliopsida</taxon>
        <taxon>Poales</taxon>
        <taxon>Poaceae</taxon>
        <taxon>BOP clade</taxon>
        <taxon>Oryzoideae</taxon>
        <taxon>Oryzeae</taxon>
        <taxon>Zizaniinae</taxon>
        <taxon>Zizania</taxon>
    </lineage>
</organism>
<keyword evidence="3" id="KW-1185">Reference proteome</keyword>
<dbReference type="Proteomes" id="UP000729402">
    <property type="component" value="Unassembled WGS sequence"/>
</dbReference>
<proteinExistence type="predicted"/>
<evidence type="ECO:0000313" key="3">
    <source>
        <dbReference type="Proteomes" id="UP000729402"/>
    </source>
</evidence>
<comment type="caution">
    <text evidence="2">The sequence shown here is derived from an EMBL/GenBank/DDBJ whole genome shotgun (WGS) entry which is preliminary data.</text>
</comment>
<feature type="compositionally biased region" description="Basic and acidic residues" evidence="1">
    <location>
        <begin position="1"/>
        <end position="15"/>
    </location>
</feature>
<feature type="region of interest" description="Disordered" evidence="1">
    <location>
        <begin position="1"/>
        <end position="64"/>
    </location>
</feature>
<evidence type="ECO:0000256" key="1">
    <source>
        <dbReference type="SAM" id="MobiDB-lite"/>
    </source>
</evidence>
<gene>
    <name evidence="2" type="ORF">GUJ93_ZPchr0014g47337</name>
</gene>
<reference evidence="2" key="2">
    <citation type="submission" date="2021-02" db="EMBL/GenBank/DDBJ databases">
        <authorList>
            <person name="Kimball J.A."/>
            <person name="Haas M.W."/>
            <person name="Macchietto M."/>
            <person name="Kono T."/>
            <person name="Duquette J."/>
            <person name="Shao M."/>
        </authorList>
    </citation>
    <scope>NUCLEOTIDE SEQUENCE</scope>
    <source>
        <tissue evidence="2">Fresh leaf tissue</tissue>
    </source>
</reference>
<evidence type="ECO:0000313" key="2">
    <source>
        <dbReference type="EMBL" id="KAG8082974.1"/>
    </source>
</evidence>
<reference evidence="2" key="1">
    <citation type="journal article" date="2021" name="bioRxiv">
        <title>Whole Genome Assembly and Annotation of Northern Wild Rice, Zizania palustris L., Supports a Whole Genome Duplication in the Zizania Genus.</title>
        <authorList>
            <person name="Haas M."/>
            <person name="Kono T."/>
            <person name="Macchietto M."/>
            <person name="Millas R."/>
            <person name="McGilp L."/>
            <person name="Shao M."/>
            <person name="Duquette J."/>
            <person name="Hirsch C.N."/>
            <person name="Kimball J."/>
        </authorList>
    </citation>
    <scope>NUCLEOTIDE SEQUENCE</scope>
    <source>
        <tissue evidence="2">Fresh leaf tissue</tissue>
    </source>
</reference>
<dbReference type="AlphaFoldDB" id="A0A8J5THT7"/>
<sequence length="186" mass="21188">MNRMPDKSLKEELHQRRGLVLARNTRGDRGRLSRQDDRSRNRRPSSLRAPGVDEPDGGPQGLRRSLRGVLSSREVYWEDEIDLTCVFRWGGWWRLRGGGRHRQDNLHGRFGGNARSRLTVLFGPSLGNHGFEILLAEVEEVELLFFFFRKVGTRQSHAETSLMTSSRKASDMLCSLQACCSSSTVM</sequence>
<protein>
    <submittedName>
        <fullName evidence="2">Uncharacterized protein</fullName>
    </submittedName>
</protein>
<dbReference type="EMBL" id="JAAALK010000086">
    <property type="protein sequence ID" value="KAG8082974.1"/>
    <property type="molecule type" value="Genomic_DNA"/>
</dbReference>
<feature type="compositionally biased region" description="Basic and acidic residues" evidence="1">
    <location>
        <begin position="25"/>
        <end position="39"/>
    </location>
</feature>
<name>A0A8J5THT7_ZIZPA</name>
<accession>A0A8J5THT7</accession>